<organism evidence="14 15">
    <name type="scientific">Bosea psychrotolerans</name>
    <dbReference type="NCBI Taxonomy" id="1871628"/>
    <lineage>
        <taxon>Bacteria</taxon>
        <taxon>Pseudomonadati</taxon>
        <taxon>Pseudomonadota</taxon>
        <taxon>Alphaproteobacteria</taxon>
        <taxon>Hyphomicrobiales</taxon>
        <taxon>Boseaceae</taxon>
        <taxon>Bosea</taxon>
    </lineage>
</organism>
<proteinExistence type="predicted"/>
<dbReference type="InterPro" id="IPR000780">
    <property type="entry name" value="CheR_MeTrfase"/>
</dbReference>
<dbReference type="InterPro" id="IPR000014">
    <property type="entry name" value="PAS"/>
</dbReference>
<reference evidence="14 15" key="1">
    <citation type="submission" date="2018-01" db="EMBL/GenBank/DDBJ databases">
        <title>Genomic Encyclopedia of Type Strains, Phase III (KMG-III): the genomes of soil and plant-associated and newly described type strains.</title>
        <authorList>
            <person name="Whitman W."/>
        </authorList>
    </citation>
    <scope>NUCLEOTIDE SEQUENCE [LARGE SCALE GENOMIC DNA]</scope>
    <source>
        <strain evidence="14 15">1131</strain>
    </source>
</reference>
<dbReference type="InterPro" id="IPR000673">
    <property type="entry name" value="Sig_transdc_resp-reg_Me-estase"/>
</dbReference>
<dbReference type="Gene3D" id="3.40.50.150">
    <property type="entry name" value="Vaccinia Virus protein VP39"/>
    <property type="match status" value="1"/>
</dbReference>
<dbReference type="PROSITE" id="PS50123">
    <property type="entry name" value="CHER"/>
    <property type="match status" value="1"/>
</dbReference>
<keyword evidence="9" id="KW-0378">Hydrolase</keyword>
<dbReference type="Pfam" id="PF13596">
    <property type="entry name" value="PAS_10"/>
    <property type="match status" value="1"/>
</dbReference>
<dbReference type="AlphaFoldDB" id="A0A2S4MEQ5"/>
<dbReference type="InterPro" id="IPR050903">
    <property type="entry name" value="Bact_Chemotaxis_MeTrfase"/>
</dbReference>
<dbReference type="GO" id="GO:0006935">
    <property type="term" value="P:chemotaxis"/>
    <property type="evidence" value="ECO:0007669"/>
    <property type="project" value="UniProtKB-UniRule"/>
</dbReference>
<feature type="active site" evidence="9">
    <location>
        <position position="162"/>
    </location>
</feature>
<name>A0A2S4MEQ5_9HYPH</name>
<feature type="active site" evidence="9">
    <location>
        <position position="43"/>
    </location>
</feature>
<dbReference type="Gene3D" id="3.30.450.20">
    <property type="entry name" value="PAS domain"/>
    <property type="match status" value="1"/>
</dbReference>
<dbReference type="Pfam" id="PF07536">
    <property type="entry name" value="HWE_HK"/>
    <property type="match status" value="1"/>
</dbReference>
<keyword evidence="7" id="KW-0418">Kinase</keyword>
<dbReference type="PANTHER" id="PTHR24422">
    <property type="entry name" value="CHEMOTAXIS PROTEIN METHYLTRANSFERASE"/>
    <property type="match status" value="1"/>
</dbReference>
<dbReference type="OrthoDB" id="9816309at2"/>
<evidence type="ECO:0000256" key="11">
    <source>
        <dbReference type="SAM" id="MobiDB-lite"/>
    </source>
</evidence>
<dbReference type="Pfam" id="PF01739">
    <property type="entry name" value="CheR"/>
    <property type="match status" value="1"/>
</dbReference>
<evidence type="ECO:0000256" key="10">
    <source>
        <dbReference type="SAM" id="Coils"/>
    </source>
</evidence>
<dbReference type="PANTHER" id="PTHR24422:SF27">
    <property type="entry name" value="PROTEIN-GLUTAMATE O-METHYLTRANSFERASE"/>
    <property type="match status" value="1"/>
</dbReference>
<dbReference type="Pfam" id="PF01339">
    <property type="entry name" value="CheB_methylest"/>
    <property type="match status" value="1"/>
</dbReference>
<feature type="domain" description="CheR-type methyltransferase" evidence="13">
    <location>
        <begin position="239"/>
        <end position="497"/>
    </location>
</feature>
<dbReference type="SUPFAM" id="SSF55785">
    <property type="entry name" value="PYP-like sensor domain (PAS domain)"/>
    <property type="match status" value="1"/>
</dbReference>
<keyword evidence="10" id="KW-0175">Coiled coil</keyword>
<keyword evidence="5" id="KW-0808">Transferase</keyword>
<dbReference type="InterPro" id="IPR022641">
    <property type="entry name" value="CheR_N"/>
</dbReference>
<dbReference type="Proteomes" id="UP000236919">
    <property type="component" value="Unassembled WGS sequence"/>
</dbReference>
<dbReference type="GO" id="GO:0000156">
    <property type="term" value="F:phosphorelay response regulator activity"/>
    <property type="evidence" value="ECO:0007669"/>
    <property type="project" value="InterPro"/>
</dbReference>
<evidence type="ECO:0000256" key="9">
    <source>
        <dbReference type="PROSITE-ProRule" id="PRU00050"/>
    </source>
</evidence>
<evidence type="ECO:0000256" key="4">
    <source>
        <dbReference type="ARBA" id="ARBA00022553"/>
    </source>
</evidence>
<keyword evidence="8" id="KW-0067">ATP-binding</keyword>
<dbReference type="InterPro" id="IPR036890">
    <property type="entry name" value="HATPase_C_sf"/>
</dbReference>
<evidence type="ECO:0000256" key="1">
    <source>
        <dbReference type="ARBA" id="ARBA00000085"/>
    </source>
</evidence>
<feature type="active site" evidence="9">
    <location>
        <position position="70"/>
    </location>
</feature>
<comment type="caution">
    <text evidence="14">The sequence shown here is derived from an EMBL/GenBank/DDBJ whole genome shotgun (WGS) entry which is preliminary data.</text>
</comment>
<evidence type="ECO:0000256" key="2">
    <source>
        <dbReference type="ARBA" id="ARBA00012438"/>
    </source>
</evidence>
<dbReference type="GO" id="GO:0008984">
    <property type="term" value="F:protein-glutamate methylesterase activity"/>
    <property type="evidence" value="ECO:0007669"/>
    <property type="project" value="InterPro"/>
</dbReference>
<evidence type="ECO:0000256" key="8">
    <source>
        <dbReference type="ARBA" id="ARBA00022840"/>
    </source>
</evidence>
<sequence>MNQQSRTDTIEAARKAASLRPSEPSASKASPDGHGLVVGIGASAGGLNAFKAFLTSMPPESGMSFVLIQHLAPDHKSMLTDLLGQATGMCVLEAQDGVIAAANTVYVIPPDATLILRDRRLRVSKPAPPRALRRPIDTFFTSLAEDQGENAVCIVLSGTGNDGALGLSAVKEHGGLTLAQAEFDQTAMSGMPQSATATGFVDEVMPVEQMPARLLDHQRHLCVVASRKDDDGTRRDAGRHLAAISALLRVQIGHDFVHYKEKTLVRRVQRRMQVLRIDEVPAYIARLRDDPAQIDLLFRELLIGVTQFFRDPEAFKALQAALAPKFAGDQRDNDTVRIWVPGCATGEEVYSLAILVREIIAQQPSAVRVQIFGTDIDNAAIAFARQARYRKITGLTPEHLAKWFSPDGDAYCPVKLIREMCVFSTHSVTKDPPFSKLDLISCRNLLIYMNAALQDRVLKTFHYALKPDGMLFLGPSESMTRQSRLFADSDKKHRIFRREDAAATLPEVALHVPSSAIRAPPSAGPAANPGEDRIDKSARRMLEKYSPAYVVIDRHHDILRFSGGEAGHYLEPSSGVASLNLFGILRKALRPVVRSALQQALSRKAAAVHEAVPIRIDGQSRAVTVIIEPLAEGGLCVVAFRDDGIRALNRSRKATSASETAATTAMEQELLTLRMQLQAAIDELETVNEERRIAAEEYQSANEELQSSNEELETSKEEMQSINEELQTVNAEVVSKNETLTHLNSDLKNLLDSTEIATSFLDSDLRIKSFTPKMTDIFHLRDSDRGRPITDITSLLGYDEIEDDARQVLRTLSVVEREVQIKHHGMSFLMRMRPYRTMDNVVDGVVITFIDINERKKAEETQDLLVRELNHRIKNLFAVTNGVVSLSARSAGTPQDMAKAIRGRLEALARAHELIIPALGGGGEAIKTGTTLDALVTAIASPYREQDGDRERVTVDGPSVPLGGQAVTSLALVLHELATNATKYGALSSPNGHIAISWSVEKGALSLIWEERGGPTIAGAPVGQGFGSLLARRSIEGQLGGVLVYDWKAEGLIVRLSTPMERLLQ</sequence>
<dbReference type="CDD" id="cd16434">
    <property type="entry name" value="CheB-CheR_fusion"/>
    <property type="match status" value="1"/>
</dbReference>
<keyword evidence="4" id="KW-0597">Phosphoprotein</keyword>
<dbReference type="SUPFAM" id="SSF52738">
    <property type="entry name" value="Methylesterase CheB, C-terminal domain"/>
    <property type="match status" value="1"/>
</dbReference>
<gene>
    <name evidence="14" type="ORF">CYD53_10480</name>
</gene>
<evidence type="ECO:0000256" key="7">
    <source>
        <dbReference type="ARBA" id="ARBA00022777"/>
    </source>
</evidence>
<feature type="domain" description="CheB-type methylesterase" evidence="12">
    <location>
        <begin position="31"/>
        <end position="215"/>
    </location>
</feature>
<evidence type="ECO:0000259" key="13">
    <source>
        <dbReference type="PROSITE" id="PS50123"/>
    </source>
</evidence>
<keyword evidence="15" id="KW-1185">Reference proteome</keyword>
<comment type="catalytic activity">
    <reaction evidence="1">
        <text>ATP + protein L-histidine = ADP + protein N-phospho-L-histidine.</text>
        <dbReference type="EC" id="2.7.13.3"/>
    </reaction>
</comment>
<dbReference type="PRINTS" id="PR00996">
    <property type="entry name" value="CHERMTFRASE"/>
</dbReference>
<evidence type="ECO:0000313" key="15">
    <source>
        <dbReference type="Proteomes" id="UP000236919"/>
    </source>
</evidence>
<dbReference type="PROSITE" id="PS50122">
    <property type="entry name" value="CHEB"/>
    <property type="match status" value="1"/>
</dbReference>
<evidence type="ECO:0000256" key="5">
    <source>
        <dbReference type="ARBA" id="ARBA00022679"/>
    </source>
</evidence>
<keyword evidence="9" id="KW-0145">Chemotaxis</keyword>
<dbReference type="InterPro" id="IPR035965">
    <property type="entry name" value="PAS-like_dom_sf"/>
</dbReference>
<dbReference type="SUPFAM" id="SSF53335">
    <property type="entry name" value="S-adenosyl-L-methionine-dependent methyltransferases"/>
    <property type="match status" value="1"/>
</dbReference>
<evidence type="ECO:0000313" key="14">
    <source>
        <dbReference type="EMBL" id="POR53105.1"/>
    </source>
</evidence>
<dbReference type="SUPFAM" id="SSF47757">
    <property type="entry name" value="Chemotaxis receptor methyltransferase CheR, N-terminal domain"/>
    <property type="match status" value="1"/>
</dbReference>
<dbReference type="SMART" id="SM00911">
    <property type="entry name" value="HWE_HK"/>
    <property type="match status" value="1"/>
</dbReference>
<evidence type="ECO:0000256" key="3">
    <source>
        <dbReference type="ARBA" id="ARBA00021740"/>
    </source>
</evidence>
<dbReference type="InterPro" id="IPR029063">
    <property type="entry name" value="SAM-dependent_MTases_sf"/>
</dbReference>
<dbReference type="Gene3D" id="3.30.565.10">
    <property type="entry name" value="Histidine kinase-like ATPase, C-terminal domain"/>
    <property type="match status" value="1"/>
</dbReference>
<dbReference type="EMBL" id="PQFZ01000004">
    <property type="protein sequence ID" value="POR53105.1"/>
    <property type="molecule type" value="Genomic_DNA"/>
</dbReference>
<dbReference type="GO" id="GO:0005737">
    <property type="term" value="C:cytoplasm"/>
    <property type="evidence" value="ECO:0007669"/>
    <property type="project" value="InterPro"/>
</dbReference>
<dbReference type="NCBIfam" id="TIGR00229">
    <property type="entry name" value="sensory_box"/>
    <property type="match status" value="1"/>
</dbReference>
<protein>
    <recommendedName>
        <fullName evidence="3">Blue-light-activated histidine kinase</fullName>
        <ecNumber evidence="2">2.7.13.3</ecNumber>
    </recommendedName>
</protein>
<dbReference type="InterPro" id="IPR011102">
    <property type="entry name" value="Sig_transdc_His_kinase_HWE"/>
</dbReference>
<dbReference type="EC" id="2.7.13.3" evidence="2"/>
<dbReference type="InterPro" id="IPR035909">
    <property type="entry name" value="CheB_C"/>
</dbReference>
<keyword evidence="6" id="KW-0547">Nucleotide-binding</keyword>
<dbReference type="GO" id="GO:0004673">
    <property type="term" value="F:protein histidine kinase activity"/>
    <property type="evidence" value="ECO:0007669"/>
    <property type="project" value="UniProtKB-EC"/>
</dbReference>
<dbReference type="SUPFAM" id="SSF55874">
    <property type="entry name" value="ATPase domain of HSP90 chaperone/DNA topoisomerase II/histidine kinase"/>
    <property type="match status" value="1"/>
</dbReference>
<accession>A0A2S4MEQ5</accession>
<dbReference type="SMART" id="SM00138">
    <property type="entry name" value="MeTrc"/>
    <property type="match status" value="1"/>
</dbReference>
<dbReference type="GO" id="GO:0005524">
    <property type="term" value="F:ATP binding"/>
    <property type="evidence" value="ECO:0007669"/>
    <property type="project" value="UniProtKB-KW"/>
</dbReference>
<evidence type="ECO:0000259" key="12">
    <source>
        <dbReference type="PROSITE" id="PS50122"/>
    </source>
</evidence>
<evidence type="ECO:0000256" key="6">
    <source>
        <dbReference type="ARBA" id="ARBA00022741"/>
    </source>
</evidence>
<dbReference type="InterPro" id="IPR022642">
    <property type="entry name" value="CheR_C"/>
</dbReference>
<dbReference type="Gene3D" id="3.40.50.180">
    <property type="entry name" value="Methylesterase CheB, C-terminal domain"/>
    <property type="match status" value="1"/>
</dbReference>
<feature type="coiled-coil region" evidence="10">
    <location>
        <begin position="670"/>
        <end position="739"/>
    </location>
</feature>
<feature type="region of interest" description="Disordered" evidence="11">
    <location>
        <begin position="1"/>
        <end position="34"/>
    </location>
</feature>
<dbReference type="Pfam" id="PF03705">
    <property type="entry name" value="CheR_N"/>
    <property type="match status" value="1"/>
</dbReference>
<dbReference type="GO" id="GO:0008757">
    <property type="term" value="F:S-adenosylmethionine-dependent methyltransferase activity"/>
    <property type="evidence" value="ECO:0007669"/>
    <property type="project" value="InterPro"/>
</dbReference>
<dbReference type="RefSeq" id="WP_103717637.1">
    <property type="nucleotide sequence ID" value="NZ_PQFZ01000004.1"/>
</dbReference>